<dbReference type="PROSITE" id="PS51462">
    <property type="entry name" value="NUDIX"/>
    <property type="match status" value="1"/>
</dbReference>
<reference evidence="4" key="1">
    <citation type="journal article" date="2020" name="Nature">
        <title>Giant virus diversity and host interactions through global metagenomics.</title>
        <authorList>
            <person name="Schulz F."/>
            <person name="Roux S."/>
            <person name="Paez-Espino D."/>
            <person name="Jungbluth S."/>
            <person name="Walsh D.A."/>
            <person name="Denef V.J."/>
            <person name="McMahon K.D."/>
            <person name="Konstantinidis K.T."/>
            <person name="Eloe-Fadrosh E.A."/>
            <person name="Kyrpides N.C."/>
            <person name="Woyke T."/>
        </authorList>
    </citation>
    <scope>NUCLEOTIDE SEQUENCE</scope>
    <source>
        <strain evidence="4">GVMAG-M-3300021425-30</strain>
    </source>
</reference>
<evidence type="ECO:0000256" key="1">
    <source>
        <dbReference type="ARBA" id="ARBA00022801"/>
    </source>
</evidence>
<dbReference type="EMBL" id="MN739467">
    <property type="protein sequence ID" value="QHT06314.1"/>
    <property type="molecule type" value="Genomic_DNA"/>
</dbReference>
<dbReference type="GO" id="GO:0008270">
    <property type="term" value="F:zinc ion binding"/>
    <property type="evidence" value="ECO:0007669"/>
    <property type="project" value="InterPro"/>
</dbReference>
<protein>
    <recommendedName>
        <fullName evidence="5">Nudix hydrolase domain-containing protein</fullName>
    </recommendedName>
</protein>
<dbReference type="GO" id="GO:0004081">
    <property type="term" value="F:bis(5'-nucleosyl)-tetraphosphatase (asymmetrical) activity"/>
    <property type="evidence" value="ECO:0007669"/>
    <property type="project" value="TreeGrafter"/>
</dbReference>
<dbReference type="AlphaFoldDB" id="A0A6C0CRJ2"/>
<dbReference type="PANTHER" id="PTHR21340">
    <property type="entry name" value="DIADENOSINE 5,5-P1,P4-TETRAPHOSPHATE PYROPHOSPHOHYDROLASE MUTT"/>
    <property type="match status" value="1"/>
</dbReference>
<evidence type="ECO:0000259" key="2">
    <source>
        <dbReference type="PROSITE" id="PS50158"/>
    </source>
</evidence>
<evidence type="ECO:0008006" key="5">
    <source>
        <dbReference type="Google" id="ProtNLM"/>
    </source>
</evidence>
<dbReference type="InterPro" id="IPR000086">
    <property type="entry name" value="NUDIX_hydrolase_dom"/>
</dbReference>
<dbReference type="InterPro" id="IPR020084">
    <property type="entry name" value="NUDIX_hydrolase_CS"/>
</dbReference>
<dbReference type="InterPro" id="IPR051325">
    <property type="entry name" value="Nudix_hydrolase_domain"/>
</dbReference>
<accession>A0A6C0CRJ2</accession>
<dbReference type="PROSITE" id="PS00893">
    <property type="entry name" value="NUDIX_BOX"/>
    <property type="match status" value="1"/>
</dbReference>
<dbReference type="GO" id="GO:0003676">
    <property type="term" value="F:nucleic acid binding"/>
    <property type="evidence" value="ECO:0007669"/>
    <property type="project" value="InterPro"/>
</dbReference>
<feature type="domain" description="Nudix hydrolase" evidence="3">
    <location>
        <begin position="24"/>
        <end position="253"/>
    </location>
</feature>
<dbReference type="InterPro" id="IPR015797">
    <property type="entry name" value="NUDIX_hydrolase-like_dom_sf"/>
</dbReference>
<evidence type="ECO:0000259" key="3">
    <source>
        <dbReference type="PROSITE" id="PS51462"/>
    </source>
</evidence>
<organism evidence="4">
    <name type="scientific">viral metagenome</name>
    <dbReference type="NCBI Taxonomy" id="1070528"/>
    <lineage>
        <taxon>unclassified sequences</taxon>
        <taxon>metagenomes</taxon>
        <taxon>organismal metagenomes</taxon>
    </lineage>
</organism>
<dbReference type="SUPFAM" id="SSF55811">
    <property type="entry name" value="Nudix"/>
    <property type="match status" value="1"/>
</dbReference>
<name>A0A6C0CRJ2_9ZZZZ</name>
<dbReference type="GO" id="GO:0006167">
    <property type="term" value="P:AMP biosynthetic process"/>
    <property type="evidence" value="ECO:0007669"/>
    <property type="project" value="TreeGrafter"/>
</dbReference>
<evidence type="ECO:0000313" key="4">
    <source>
        <dbReference type="EMBL" id="QHT06314.1"/>
    </source>
</evidence>
<dbReference type="PANTHER" id="PTHR21340:SF0">
    <property type="entry name" value="BIS(5'-NUCLEOSYL)-TETRAPHOSPHATASE [ASYMMETRICAL]"/>
    <property type="match status" value="1"/>
</dbReference>
<feature type="domain" description="CCHC-type" evidence="2">
    <location>
        <begin position="9"/>
        <end position="23"/>
    </location>
</feature>
<dbReference type="Gene3D" id="3.90.79.10">
    <property type="entry name" value="Nucleoside Triphosphate Pyrophosphohydrolase"/>
    <property type="match status" value="1"/>
</dbReference>
<dbReference type="InterPro" id="IPR001878">
    <property type="entry name" value="Znf_CCHC"/>
</dbReference>
<proteinExistence type="predicted"/>
<keyword evidence="1" id="KW-0378">Hydrolase</keyword>
<dbReference type="GO" id="GO:0006754">
    <property type="term" value="P:ATP biosynthetic process"/>
    <property type="evidence" value="ECO:0007669"/>
    <property type="project" value="TreeGrafter"/>
</dbReference>
<dbReference type="PROSITE" id="PS50158">
    <property type="entry name" value="ZF_CCHC"/>
    <property type="match status" value="1"/>
</dbReference>
<dbReference type="Pfam" id="PF00293">
    <property type="entry name" value="NUDIX"/>
    <property type="match status" value="1"/>
</dbReference>
<sequence>MSNRAYIFCNNCGESGHAFHQCKHPITSIGTVVYTRTDEGIKYLLICRKDSLGYVDFMRGKYPLNNKTYIEHIFSEMTNIEKERIMNNTFDDLWKNLWGENIGIQYRGEERVSREKLSELTNGINIGGDSFTLKDIIDNSEKNWHEPEWGFPKGRRNYQEKDLSCALREFEEETGYPVSSLSVVQNVMPYEEIFTGSNYKSYKHCYYLAEMKNVVGNGNYQKSEVSKISWLSYDEALEKIRPYNLEKKEVLKKINTLLTKYRLCS</sequence>